<sequence length="532" mass="59139">MIEHHFPVQVISAFPSPLGLGLFEFATPVQHQILLDASPIPFAQGNLVVQKHDEARNLRACPYIRQCWIMFLAFPLDYQMMDFVRAAIAPFGRLLNWVPGPNKSRILTNCLVLSPERVPRSVVISQGSVLGGNGRSWSLPVYILGGHFPDAFPGDEDPVPDNGNPHPVHGPEVQFNPNVPQHWHQEQVGGTVHNPLDAGINMGHMQAVQEDNAQPMDLDENAAWPEWLAQQVGNAETEDLIAQNVPQHPDQPQDTVSFDQSGSTTCYLRAHGPDINLTVEDVIQGRYGSPSDSDSSESEIQSSPPCEAFLIVERNAFKMLTQGSIHQPYLNNPILERVEIPKMPSFYIDRDLLTPVCRVVDDSLAIIPYRPTLAAILLKIWAEAHQELAIDAEDIGMSNADHISETQPLEVETHSLGLPAETSIQNPLAVLEESSVRRSTRLSQNKEGYRHIQLEDHPRKKRKIWTEAPITRKEATKLLEKALEEGQEIPSQIPNELLRAWGIECNVALEELTHAALMQGTGAAVLHEDTTE</sequence>
<feature type="domain" description="DUF7597" evidence="1">
    <location>
        <begin position="2"/>
        <end position="62"/>
    </location>
</feature>
<accession>A0ABC9AXT1</accession>
<protein>
    <recommendedName>
        <fullName evidence="1">DUF7597 domain-containing protein</fullName>
    </recommendedName>
</protein>
<name>A0ABC9AXT1_9POAL</name>
<organism evidence="2 3">
    <name type="scientific">Urochloa decumbens</name>
    <dbReference type="NCBI Taxonomy" id="240449"/>
    <lineage>
        <taxon>Eukaryota</taxon>
        <taxon>Viridiplantae</taxon>
        <taxon>Streptophyta</taxon>
        <taxon>Embryophyta</taxon>
        <taxon>Tracheophyta</taxon>
        <taxon>Spermatophyta</taxon>
        <taxon>Magnoliopsida</taxon>
        <taxon>Liliopsida</taxon>
        <taxon>Poales</taxon>
        <taxon>Poaceae</taxon>
        <taxon>PACMAD clade</taxon>
        <taxon>Panicoideae</taxon>
        <taxon>Panicodae</taxon>
        <taxon>Paniceae</taxon>
        <taxon>Melinidinae</taxon>
        <taxon>Urochloa</taxon>
    </lineage>
</organism>
<dbReference type="Pfam" id="PF24530">
    <property type="entry name" value="DUF7597"/>
    <property type="match status" value="1"/>
</dbReference>
<reference evidence="2" key="1">
    <citation type="submission" date="2024-10" db="EMBL/GenBank/DDBJ databases">
        <authorList>
            <person name="Ryan C."/>
        </authorList>
    </citation>
    <scope>NUCLEOTIDE SEQUENCE [LARGE SCALE GENOMIC DNA]</scope>
</reference>
<dbReference type="EMBL" id="OZ075133">
    <property type="protein sequence ID" value="CAL4989039.1"/>
    <property type="molecule type" value="Genomic_DNA"/>
</dbReference>
<evidence type="ECO:0000313" key="2">
    <source>
        <dbReference type="EMBL" id="CAL4989039.1"/>
    </source>
</evidence>
<evidence type="ECO:0000259" key="1">
    <source>
        <dbReference type="Pfam" id="PF24530"/>
    </source>
</evidence>
<proteinExistence type="predicted"/>
<evidence type="ECO:0000313" key="3">
    <source>
        <dbReference type="Proteomes" id="UP001497457"/>
    </source>
</evidence>
<keyword evidence="3" id="KW-1185">Reference proteome</keyword>
<dbReference type="PANTHER" id="PTHR33075">
    <property type="entry name" value="OS02G0499800 PROTEIN"/>
    <property type="match status" value="1"/>
</dbReference>
<gene>
    <name evidence="2" type="ORF">URODEC1_LOCUS59548</name>
</gene>
<dbReference type="InterPro" id="IPR056018">
    <property type="entry name" value="DUF7597"/>
</dbReference>
<dbReference type="PANTHER" id="PTHR33075:SF7">
    <property type="entry name" value="OS02G0303350 PROTEIN"/>
    <property type="match status" value="1"/>
</dbReference>
<dbReference type="AlphaFoldDB" id="A0ABC9AXT1"/>
<dbReference type="Proteomes" id="UP001497457">
    <property type="component" value="Chromosome 23rd"/>
</dbReference>